<name>A0A835IHY5_9MAGN</name>
<dbReference type="Pfam" id="PF00190">
    <property type="entry name" value="Cupin_1"/>
    <property type="match status" value="1"/>
</dbReference>
<dbReference type="Proteomes" id="UP000631114">
    <property type="component" value="Unassembled WGS sequence"/>
</dbReference>
<protein>
    <recommendedName>
        <fullName evidence="1">Cupin type-1 domain-containing protein</fullName>
    </recommendedName>
</protein>
<dbReference type="AlphaFoldDB" id="A0A835IHY5"/>
<evidence type="ECO:0000313" key="3">
    <source>
        <dbReference type="Proteomes" id="UP000631114"/>
    </source>
</evidence>
<comment type="caution">
    <text evidence="2">The sequence shown here is derived from an EMBL/GenBank/DDBJ whole genome shotgun (WGS) entry which is preliminary data.</text>
</comment>
<dbReference type="OrthoDB" id="1546383at2759"/>
<dbReference type="PANTHER" id="PTHR31238">
    <property type="entry name" value="GERMIN-LIKE PROTEIN SUBFAMILY 3 MEMBER 3"/>
    <property type="match status" value="1"/>
</dbReference>
<sequence length="149" mass="16574">MGNFARTQSLLQPMISFLAGFICGEHIEPTWFSDPPANVAQMHGLNTLGISLARVDFAPYGLTSPRIAPSSNRDRSSGVEGLIHFGSTFGNTFKHCVCWYKRPEPRCDYYCQQHLWINPPISDDVLAKGVQLDKNVVDNLQAKFGMDIA</sequence>
<dbReference type="SUPFAM" id="SSF51182">
    <property type="entry name" value="RmlC-like cupins"/>
    <property type="match status" value="1"/>
</dbReference>
<gene>
    <name evidence="2" type="ORF">IFM89_028345</name>
</gene>
<organism evidence="2 3">
    <name type="scientific">Coptis chinensis</name>
    <dbReference type="NCBI Taxonomy" id="261450"/>
    <lineage>
        <taxon>Eukaryota</taxon>
        <taxon>Viridiplantae</taxon>
        <taxon>Streptophyta</taxon>
        <taxon>Embryophyta</taxon>
        <taxon>Tracheophyta</taxon>
        <taxon>Spermatophyta</taxon>
        <taxon>Magnoliopsida</taxon>
        <taxon>Ranunculales</taxon>
        <taxon>Ranunculaceae</taxon>
        <taxon>Coptidoideae</taxon>
        <taxon>Coptis</taxon>
    </lineage>
</organism>
<dbReference type="Gene3D" id="2.60.120.10">
    <property type="entry name" value="Jelly Rolls"/>
    <property type="match status" value="2"/>
</dbReference>
<evidence type="ECO:0000313" key="2">
    <source>
        <dbReference type="EMBL" id="KAF9616048.1"/>
    </source>
</evidence>
<dbReference type="InterPro" id="IPR014710">
    <property type="entry name" value="RmlC-like_jellyroll"/>
</dbReference>
<evidence type="ECO:0000259" key="1">
    <source>
        <dbReference type="Pfam" id="PF00190"/>
    </source>
</evidence>
<dbReference type="InterPro" id="IPR006045">
    <property type="entry name" value="Cupin_1"/>
</dbReference>
<dbReference type="EMBL" id="JADFTS010000003">
    <property type="protein sequence ID" value="KAF9616048.1"/>
    <property type="molecule type" value="Genomic_DNA"/>
</dbReference>
<keyword evidence="3" id="KW-1185">Reference proteome</keyword>
<feature type="domain" description="Cupin type-1" evidence="1">
    <location>
        <begin position="36"/>
        <end position="72"/>
    </location>
</feature>
<accession>A0A835IHY5</accession>
<proteinExistence type="predicted"/>
<reference evidence="2 3" key="1">
    <citation type="submission" date="2020-10" db="EMBL/GenBank/DDBJ databases">
        <title>The Coptis chinensis genome and diversification of protoberbering-type alkaloids.</title>
        <authorList>
            <person name="Wang B."/>
            <person name="Shu S."/>
            <person name="Song C."/>
            <person name="Liu Y."/>
        </authorList>
    </citation>
    <scope>NUCLEOTIDE SEQUENCE [LARGE SCALE GENOMIC DNA]</scope>
    <source>
        <strain evidence="2">HL-2020</strain>
        <tissue evidence="2">Leaf</tissue>
    </source>
</reference>
<dbReference type="InterPro" id="IPR011051">
    <property type="entry name" value="RmlC_Cupin_sf"/>
</dbReference>